<dbReference type="EMBL" id="MU863642">
    <property type="protein sequence ID" value="KAK4100226.1"/>
    <property type="molecule type" value="Genomic_DNA"/>
</dbReference>
<accession>A0AAN6T0X7</accession>
<keyword evidence="3" id="KW-1185">Reference proteome</keyword>
<reference evidence="2" key="2">
    <citation type="submission" date="2023-05" db="EMBL/GenBank/DDBJ databases">
        <authorList>
            <consortium name="Lawrence Berkeley National Laboratory"/>
            <person name="Steindorff A."/>
            <person name="Hensen N."/>
            <person name="Bonometti L."/>
            <person name="Westerberg I."/>
            <person name="Brannstrom I.O."/>
            <person name="Guillou S."/>
            <person name="Cros-Aarteil S."/>
            <person name="Calhoun S."/>
            <person name="Haridas S."/>
            <person name="Kuo A."/>
            <person name="Mondo S."/>
            <person name="Pangilinan J."/>
            <person name="Riley R."/>
            <person name="Labutti K."/>
            <person name="Andreopoulos B."/>
            <person name="Lipzen A."/>
            <person name="Chen C."/>
            <person name="Yanf M."/>
            <person name="Daum C."/>
            <person name="Ng V."/>
            <person name="Clum A."/>
            <person name="Ohm R."/>
            <person name="Martin F."/>
            <person name="Silar P."/>
            <person name="Natvig D."/>
            <person name="Lalanne C."/>
            <person name="Gautier V."/>
            <person name="Ament-Velasquez S.L."/>
            <person name="Kruys A."/>
            <person name="Hutchinson M.I."/>
            <person name="Powell A.J."/>
            <person name="Barry K."/>
            <person name="Miller A.N."/>
            <person name="Grigoriev I.V."/>
            <person name="Debuchy R."/>
            <person name="Gladieux P."/>
            <person name="Thoren M.H."/>
            <person name="Johannesson H."/>
        </authorList>
    </citation>
    <scope>NUCLEOTIDE SEQUENCE</scope>
    <source>
        <strain evidence="2">CBS 757.83</strain>
    </source>
</reference>
<protein>
    <submittedName>
        <fullName evidence="2">Uncharacterized protein</fullName>
    </submittedName>
</protein>
<dbReference type="AlphaFoldDB" id="A0AAN6T0X7"/>
<proteinExistence type="predicted"/>
<evidence type="ECO:0000313" key="3">
    <source>
        <dbReference type="Proteomes" id="UP001305647"/>
    </source>
</evidence>
<gene>
    <name evidence="2" type="ORF">N658DRAFT_104373</name>
</gene>
<reference evidence="2" key="1">
    <citation type="journal article" date="2023" name="Mol. Phylogenet. Evol.">
        <title>Genome-scale phylogeny and comparative genomics of the fungal order Sordariales.</title>
        <authorList>
            <person name="Hensen N."/>
            <person name="Bonometti L."/>
            <person name="Westerberg I."/>
            <person name="Brannstrom I.O."/>
            <person name="Guillou S."/>
            <person name="Cros-Aarteil S."/>
            <person name="Calhoun S."/>
            <person name="Haridas S."/>
            <person name="Kuo A."/>
            <person name="Mondo S."/>
            <person name="Pangilinan J."/>
            <person name="Riley R."/>
            <person name="LaButti K."/>
            <person name="Andreopoulos B."/>
            <person name="Lipzen A."/>
            <person name="Chen C."/>
            <person name="Yan M."/>
            <person name="Daum C."/>
            <person name="Ng V."/>
            <person name="Clum A."/>
            <person name="Steindorff A."/>
            <person name="Ohm R.A."/>
            <person name="Martin F."/>
            <person name="Silar P."/>
            <person name="Natvig D.O."/>
            <person name="Lalanne C."/>
            <person name="Gautier V."/>
            <person name="Ament-Velasquez S.L."/>
            <person name="Kruys A."/>
            <person name="Hutchinson M.I."/>
            <person name="Powell A.J."/>
            <person name="Barry K."/>
            <person name="Miller A.N."/>
            <person name="Grigoriev I.V."/>
            <person name="Debuchy R."/>
            <person name="Gladieux P."/>
            <person name="Hiltunen Thoren M."/>
            <person name="Johannesson H."/>
        </authorList>
    </citation>
    <scope>NUCLEOTIDE SEQUENCE</scope>
    <source>
        <strain evidence="2">CBS 757.83</strain>
    </source>
</reference>
<dbReference type="Proteomes" id="UP001305647">
    <property type="component" value="Unassembled WGS sequence"/>
</dbReference>
<sequence length="191" mass="20642">MMEPRSLVRPEPGSQCVPARQARQRRGGTSAHKRFQEGGLTGLSVRRHDVASQTSPGRSSRCAKRLFLRVEFPFCSHGFLCSPSQAAVARGAEAFATWHRSIRGSEKSSITPHLFPFVLPSTPESGRTFDVGADMPKVGHGTYRPTGTRLSAVVSLPGRPLRVAPAPVMSSDMLDLLRACATSFIGSCCFT</sequence>
<comment type="caution">
    <text evidence="2">The sequence shown here is derived from an EMBL/GenBank/DDBJ whole genome shotgun (WGS) entry which is preliminary data.</text>
</comment>
<evidence type="ECO:0000256" key="1">
    <source>
        <dbReference type="SAM" id="MobiDB-lite"/>
    </source>
</evidence>
<name>A0AAN6T0X7_9PEZI</name>
<evidence type="ECO:0000313" key="2">
    <source>
        <dbReference type="EMBL" id="KAK4100226.1"/>
    </source>
</evidence>
<feature type="region of interest" description="Disordered" evidence="1">
    <location>
        <begin position="1"/>
        <end position="58"/>
    </location>
</feature>
<organism evidence="2 3">
    <name type="scientific">Parathielavia hyrcaniae</name>
    <dbReference type="NCBI Taxonomy" id="113614"/>
    <lineage>
        <taxon>Eukaryota</taxon>
        <taxon>Fungi</taxon>
        <taxon>Dikarya</taxon>
        <taxon>Ascomycota</taxon>
        <taxon>Pezizomycotina</taxon>
        <taxon>Sordariomycetes</taxon>
        <taxon>Sordariomycetidae</taxon>
        <taxon>Sordariales</taxon>
        <taxon>Chaetomiaceae</taxon>
        <taxon>Parathielavia</taxon>
    </lineage>
</organism>